<comment type="caution">
    <text evidence="1">The sequence shown here is derived from an EMBL/GenBank/DDBJ whole genome shotgun (WGS) entry which is preliminary data.</text>
</comment>
<dbReference type="Proteomes" id="UP001054945">
    <property type="component" value="Unassembled WGS sequence"/>
</dbReference>
<gene>
    <name evidence="1" type="ORF">CEXT_326211</name>
</gene>
<keyword evidence="2" id="KW-1185">Reference proteome</keyword>
<evidence type="ECO:0000313" key="1">
    <source>
        <dbReference type="EMBL" id="GIY25665.1"/>
    </source>
</evidence>
<sequence length="92" mass="10819">MALKKHFSLLFIKCGSRVSIHPPPPSFEPFLFPQRGGIPFLSRRFMFHNLLPYTPRGRWAVNQTPKVRDGRRRQDAILLYQAEEFRFVAFVS</sequence>
<evidence type="ECO:0000313" key="2">
    <source>
        <dbReference type="Proteomes" id="UP001054945"/>
    </source>
</evidence>
<proteinExistence type="predicted"/>
<dbReference type="EMBL" id="BPLR01008567">
    <property type="protein sequence ID" value="GIY25665.1"/>
    <property type="molecule type" value="Genomic_DNA"/>
</dbReference>
<organism evidence="1 2">
    <name type="scientific">Caerostris extrusa</name>
    <name type="common">Bark spider</name>
    <name type="synonym">Caerostris bankana</name>
    <dbReference type="NCBI Taxonomy" id="172846"/>
    <lineage>
        <taxon>Eukaryota</taxon>
        <taxon>Metazoa</taxon>
        <taxon>Ecdysozoa</taxon>
        <taxon>Arthropoda</taxon>
        <taxon>Chelicerata</taxon>
        <taxon>Arachnida</taxon>
        <taxon>Araneae</taxon>
        <taxon>Araneomorphae</taxon>
        <taxon>Entelegynae</taxon>
        <taxon>Araneoidea</taxon>
        <taxon>Araneidae</taxon>
        <taxon>Caerostris</taxon>
    </lineage>
</organism>
<reference evidence="1 2" key="1">
    <citation type="submission" date="2021-06" db="EMBL/GenBank/DDBJ databases">
        <title>Caerostris extrusa draft genome.</title>
        <authorList>
            <person name="Kono N."/>
            <person name="Arakawa K."/>
        </authorList>
    </citation>
    <scope>NUCLEOTIDE SEQUENCE [LARGE SCALE GENOMIC DNA]</scope>
</reference>
<protein>
    <submittedName>
        <fullName evidence="1">Uncharacterized protein</fullName>
    </submittedName>
</protein>
<dbReference type="AlphaFoldDB" id="A0AAV4RVA1"/>
<accession>A0AAV4RVA1</accession>
<name>A0AAV4RVA1_CAEEX</name>